<dbReference type="RefSeq" id="WP_092200556.1">
    <property type="nucleotide sequence ID" value="NZ_FOND01000012.1"/>
</dbReference>
<dbReference type="OrthoDB" id="3532716at2"/>
<keyword evidence="2" id="KW-1185">Reference proteome</keyword>
<dbReference type="AlphaFoldDB" id="A0A1I2I1L2"/>
<accession>A0A1I2I1L2</accession>
<dbReference type="Proteomes" id="UP000198589">
    <property type="component" value="Unassembled WGS sequence"/>
</dbReference>
<evidence type="ECO:0000313" key="1">
    <source>
        <dbReference type="EMBL" id="SFF34967.1"/>
    </source>
</evidence>
<protein>
    <submittedName>
        <fullName evidence="1">Uncharacterized protein</fullName>
    </submittedName>
</protein>
<evidence type="ECO:0000313" key="2">
    <source>
        <dbReference type="Proteomes" id="UP000198589"/>
    </source>
</evidence>
<gene>
    <name evidence="1" type="ORF">SAMN05216574_11211</name>
</gene>
<proteinExistence type="predicted"/>
<organism evidence="1 2">
    <name type="scientific">Blastococcus tunisiensis</name>
    <dbReference type="NCBI Taxonomy" id="1798228"/>
    <lineage>
        <taxon>Bacteria</taxon>
        <taxon>Bacillati</taxon>
        <taxon>Actinomycetota</taxon>
        <taxon>Actinomycetes</taxon>
        <taxon>Geodermatophilales</taxon>
        <taxon>Geodermatophilaceae</taxon>
        <taxon>Blastococcus</taxon>
    </lineage>
</organism>
<reference evidence="2" key="1">
    <citation type="submission" date="2016-10" db="EMBL/GenBank/DDBJ databases">
        <authorList>
            <person name="Varghese N."/>
            <person name="Submissions S."/>
        </authorList>
    </citation>
    <scope>NUCLEOTIDE SEQUENCE [LARGE SCALE GENOMIC DNA]</scope>
    <source>
        <strain evidence="2">DSM 46838</strain>
    </source>
</reference>
<dbReference type="EMBL" id="FOND01000012">
    <property type="protein sequence ID" value="SFF34967.1"/>
    <property type="molecule type" value="Genomic_DNA"/>
</dbReference>
<sequence length="158" mass="16659">MMFEPRAADLDLVDVENALVRAAVGDPADEAAVLLLINFGHWLPQLQSAGLINPEPDADGLWARIDWPELDAALCAGILVGDSGELRVLHSAASIADGRSVDLGDLAGGLDRRALVLVLAAITHAAGSHEHRRISSGENGIPHLGDRLPPLIAWPAHD</sequence>
<name>A0A1I2I1L2_9ACTN</name>